<proteinExistence type="predicted"/>
<dbReference type="Proteomes" id="UP000002218">
    <property type="component" value="Chromosome"/>
</dbReference>
<protein>
    <recommendedName>
        <fullName evidence="3">Dodecin domain-containing protein</fullName>
    </recommendedName>
</protein>
<reference evidence="2" key="1">
    <citation type="submission" date="2009-09" db="EMBL/GenBank/DDBJ databases">
        <title>The complete genome of Nakamurella multipartita DSM 44233.</title>
        <authorList>
            <consortium name="US DOE Joint Genome Institute (JGI-PGF)"/>
            <person name="Lucas S."/>
            <person name="Copeland A."/>
            <person name="Lapidus A."/>
            <person name="Glavina del Rio T."/>
            <person name="Dalin E."/>
            <person name="Tice H."/>
            <person name="Bruce D."/>
            <person name="Goodwin L."/>
            <person name="Pitluck S."/>
            <person name="Kyrpides N."/>
            <person name="Mavromatis K."/>
            <person name="Ivanova N."/>
            <person name="Ovchinnikova G."/>
            <person name="Sims D."/>
            <person name="Meincke L."/>
            <person name="Brettin T."/>
            <person name="Detter J.C."/>
            <person name="Han C."/>
            <person name="Larimer F."/>
            <person name="Land M."/>
            <person name="Hauser L."/>
            <person name="Markowitz V."/>
            <person name="Cheng J.-F."/>
            <person name="Hugenholtz P."/>
            <person name="Woyke T."/>
            <person name="Wu D."/>
            <person name="Klenk H.-P."/>
            <person name="Eisen J.A."/>
        </authorList>
    </citation>
    <scope>NUCLEOTIDE SEQUENCE [LARGE SCALE GENOMIC DNA]</scope>
    <source>
        <strain evidence="2">ATCC 700099 / DSM 44233 / CIP 104796 / JCM 9543 / NBRC 105858 / Y-104</strain>
    </source>
</reference>
<dbReference type="KEGG" id="nml:Namu_4114"/>
<dbReference type="InParanoid" id="C8XID8"/>
<evidence type="ECO:0000313" key="1">
    <source>
        <dbReference type="EMBL" id="ACV80403.1"/>
    </source>
</evidence>
<dbReference type="EMBL" id="CP001737">
    <property type="protein sequence ID" value="ACV80403.1"/>
    <property type="molecule type" value="Genomic_DNA"/>
</dbReference>
<dbReference type="eggNOG" id="COG3360">
    <property type="taxonomic scope" value="Bacteria"/>
</dbReference>
<dbReference type="InterPro" id="IPR009923">
    <property type="entry name" value="Dodecin"/>
</dbReference>
<gene>
    <name evidence="1" type="ordered locus">Namu_4114</name>
</gene>
<dbReference type="Gene3D" id="3.30.1660.10">
    <property type="entry name" value="Flavin-binding protein dodecin"/>
    <property type="match status" value="1"/>
</dbReference>
<dbReference type="RefSeq" id="WP_015749228.1">
    <property type="nucleotide sequence ID" value="NC_013235.1"/>
</dbReference>
<dbReference type="InterPro" id="IPR036694">
    <property type="entry name" value="Dodecin-like_sf"/>
</dbReference>
<evidence type="ECO:0008006" key="3">
    <source>
        <dbReference type="Google" id="ProtNLM"/>
    </source>
</evidence>
<evidence type="ECO:0000313" key="2">
    <source>
        <dbReference type="Proteomes" id="UP000002218"/>
    </source>
</evidence>
<accession>C8XID8</accession>
<dbReference type="InterPro" id="IPR025543">
    <property type="entry name" value="Dodecin-like"/>
</dbReference>
<sequence>MSVQKAIDLSGSGETIQDAVSEALDRARETLEGITRFEVKDITGIVDGPHTAYQVEIRVWFTVLERMHG</sequence>
<organism evidence="1 2">
    <name type="scientific">Nakamurella multipartita (strain ATCC 700099 / DSM 44233 / CIP 104796 / JCM 9543 / NBRC 105858 / Y-104)</name>
    <name type="common">Microsphaera multipartita</name>
    <dbReference type="NCBI Taxonomy" id="479431"/>
    <lineage>
        <taxon>Bacteria</taxon>
        <taxon>Bacillati</taxon>
        <taxon>Actinomycetota</taxon>
        <taxon>Actinomycetes</taxon>
        <taxon>Nakamurellales</taxon>
        <taxon>Nakamurellaceae</taxon>
        <taxon>Nakamurella</taxon>
    </lineage>
</organism>
<dbReference type="AlphaFoldDB" id="C8XID8"/>
<name>C8XID8_NAKMY</name>
<keyword evidence="2" id="KW-1185">Reference proteome</keyword>
<dbReference type="Pfam" id="PF07311">
    <property type="entry name" value="Dodecin"/>
    <property type="match status" value="1"/>
</dbReference>
<dbReference type="SUPFAM" id="SSF89807">
    <property type="entry name" value="Dodecin-like"/>
    <property type="match status" value="1"/>
</dbReference>
<dbReference type="STRING" id="479431.Namu_4114"/>
<reference evidence="1 2" key="2">
    <citation type="journal article" date="2010" name="Stand. Genomic Sci.">
        <title>Complete genome sequence of Nakamurella multipartita type strain (Y-104).</title>
        <authorList>
            <person name="Tice H."/>
            <person name="Mayilraj S."/>
            <person name="Sims D."/>
            <person name="Lapidus A."/>
            <person name="Nolan M."/>
            <person name="Lucas S."/>
            <person name="Glavina Del Rio T."/>
            <person name="Copeland A."/>
            <person name="Cheng J.F."/>
            <person name="Meincke L."/>
            <person name="Bruce D."/>
            <person name="Goodwin L."/>
            <person name="Pitluck S."/>
            <person name="Ivanova N."/>
            <person name="Mavromatis K."/>
            <person name="Ovchinnikova G."/>
            <person name="Pati A."/>
            <person name="Chen A."/>
            <person name="Palaniappan K."/>
            <person name="Land M."/>
            <person name="Hauser L."/>
            <person name="Chang Y.J."/>
            <person name="Jeffries C.D."/>
            <person name="Detter J.C."/>
            <person name="Brettin T."/>
            <person name="Rohde M."/>
            <person name="Goker M."/>
            <person name="Bristow J."/>
            <person name="Eisen J.A."/>
            <person name="Markowitz V."/>
            <person name="Hugenholtz P."/>
            <person name="Kyrpides N.C."/>
            <person name="Klenk H.P."/>
            <person name="Chen F."/>
        </authorList>
    </citation>
    <scope>NUCLEOTIDE SEQUENCE [LARGE SCALE GENOMIC DNA]</scope>
    <source>
        <strain evidence="2">ATCC 700099 / DSM 44233 / CIP 104796 / JCM 9543 / NBRC 105858 / Y-104</strain>
    </source>
</reference>
<dbReference type="HOGENOM" id="CLU_2771576_0_0_11"/>